<dbReference type="PROSITE" id="PS00518">
    <property type="entry name" value="ZF_RING_1"/>
    <property type="match status" value="1"/>
</dbReference>
<evidence type="ECO:0000313" key="2">
    <source>
        <dbReference type="EMBL" id="EMS64500.1"/>
    </source>
</evidence>
<sequence length="313" mass="34616">MATSLLDLIGNEATCNHRPPSIQPSIHASSSTPTARAPSPATHPDASSSPHNPRGTDLLFFAPPEQRPGARAPSSTPASEQEELAARACTRPMAPSRAPPVRASTRSHRPPSSSQHHRTNSSTTRARRRQESQASLVDSVWHGFVSSLDSEIAMIFPSLMQLEHGMSDSDDWRQRAACSERYRRRDEPEDSKRPVSEIDTEIEEECRICMELNSRVVLRNCSHDMCIKCYHQCLPMYNFFLICFTFKRYSTCLSLKSASGHGGSADAAGATKEEEGYGGLPATEGKLSHLEHIRGSNEVCTTWFLPLGQYQMC</sequence>
<dbReference type="eggNOG" id="KOG1039">
    <property type="taxonomic scope" value="Eukaryota"/>
</dbReference>
<protein>
    <recommendedName>
        <fullName evidence="3">RING-type domain-containing protein</fullName>
    </recommendedName>
</protein>
<feature type="compositionally biased region" description="Basic residues" evidence="1">
    <location>
        <begin position="105"/>
        <end position="119"/>
    </location>
</feature>
<dbReference type="GO" id="GO:0061630">
    <property type="term" value="F:ubiquitin protein ligase activity"/>
    <property type="evidence" value="ECO:0007669"/>
    <property type="project" value="TreeGrafter"/>
</dbReference>
<organism evidence="2">
    <name type="scientific">Triticum urartu</name>
    <name type="common">Red wild einkorn</name>
    <name type="synonym">Crithodium urartu</name>
    <dbReference type="NCBI Taxonomy" id="4572"/>
    <lineage>
        <taxon>Eukaryota</taxon>
        <taxon>Viridiplantae</taxon>
        <taxon>Streptophyta</taxon>
        <taxon>Embryophyta</taxon>
        <taxon>Tracheophyta</taxon>
        <taxon>Spermatophyta</taxon>
        <taxon>Magnoliopsida</taxon>
        <taxon>Liliopsida</taxon>
        <taxon>Poales</taxon>
        <taxon>Poaceae</taxon>
        <taxon>BOP clade</taxon>
        <taxon>Pooideae</taxon>
        <taxon>Triticodae</taxon>
        <taxon>Triticeae</taxon>
        <taxon>Triticinae</taxon>
        <taxon>Triticum</taxon>
    </lineage>
</organism>
<dbReference type="GO" id="GO:0016567">
    <property type="term" value="P:protein ubiquitination"/>
    <property type="evidence" value="ECO:0007669"/>
    <property type="project" value="TreeGrafter"/>
</dbReference>
<proteinExistence type="predicted"/>
<accession>M8AHU8</accession>
<dbReference type="PANTHER" id="PTHR15315:SF102">
    <property type="entry name" value="RING-TYPE DOMAIN-CONTAINING PROTEIN"/>
    <property type="match status" value="1"/>
</dbReference>
<evidence type="ECO:0000256" key="1">
    <source>
        <dbReference type="SAM" id="MobiDB-lite"/>
    </source>
</evidence>
<evidence type="ECO:0008006" key="3">
    <source>
        <dbReference type="Google" id="ProtNLM"/>
    </source>
</evidence>
<feature type="compositionally biased region" description="Low complexity" evidence="1">
    <location>
        <begin position="27"/>
        <end position="44"/>
    </location>
</feature>
<dbReference type="InterPro" id="IPR017907">
    <property type="entry name" value="Znf_RING_CS"/>
</dbReference>
<name>M8AHU8_TRIUA</name>
<dbReference type="CDD" id="cd16449">
    <property type="entry name" value="RING-HC"/>
    <property type="match status" value="1"/>
</dbReference>
<dbReference type="OMA" id="EECRICM"/>
<feature type="region of interest" description="Disordered" evidence="1">
    <location>
        <begin position="13"/>
        <end position="133"/>
    </location>
</feature>
<dbReference type="PANTHER" id="PTHR15315">
    <property type="entry name" value="RING FINGER PROTEIN 41, 151"/>
    <property type="match status" value="1"/>
</dbReference>
<reference evidence="2" key="1">
    <citation type="journal article" date="2013" name="Nature">
        <title>Draft genome of the wheat A-genome progenitor Triticum urartu.</title>
        <authorList>
            <person name="Ling H.Q."/>
            <person name="Zhao S."/>
            <person name="Liu D."/>
            <person name="Wang J."/>
            <person name="Sun H."/>
            <person name="Zhang C."/>
            <person name="Fan H."/>
            <person name="Li D."/>
            <person name="Dong L."/>
            <person name="Tao Y."/>
            <person name="Gao C."/>
            <person name="Wu H."/>
            <person name="Li Y."/>
            <person name="Cui Y."/>
            <person name="Guo X."/>
            <person name="Zheng S."/>
            <person name="Wang B."/>
            <person name="Yu K."/>
            <person name="Liang Q."/>
            <person name="Yang W."/>
            <person name="Lou X."/>
            <person name="Chen J."/>
            <person name="Feng M."/>
            <person name="Jian J."/>
            <person name="Zhang X."/>
            <person name="Luo G."/>
            <person name="Jiang Y."/>
            <person name="Liu J."/>
            <person name="Wang Z."/>
            <person name="Sha Y."/>
            <person name="Zhang B."/>
            <person name="Wu H."/>
            <person name="Tang D."/>
            <person name="Shen Q."/>
            <person name="Xue P."/>
            <person name="Zou S."/>
            <person name="Wang X."/>
            <person name="Liu X."/>
            <person name="Wang F."/>
            <person name="Yang Y."/>
            <person name="An X."/>
            <person name="Dong Z."/>
            <person name="Zhang K."/>
            <person name="Zhang X."/>
            <person name="Luo M.C."/>
            <person name="Dvorak J."/>
            <person name="Tong Y."/>
            <person name="Wang J."/>
            <person name="Yang H."/>
            <person name="Li Z."/>
            <person name="Wang D."/>
            <person name="Zhang A."/>
            <person name="Wang J."/>
        </authorList>
    </citation>
    <scope>NUCLEOTIDE SEQUENCE</scope>
</reference>
<gene>
    <name evidence="2" type="ORF">TRIUR3_34796</name>
</gene>
<dbReference type="STRING" id="4572.M8AHU8"/>
<dbReference type="AlphaFoldDB" id="M8AHU8"/>
<dbReference type="EMBL" id="KD055786">
    <property type="protein sequence ID" value="EMS64500.1"/>
    <property type="molecule type" value="Genomic_DNA"/>
</dbReference>